<evidence type="ECO:0000256" key="8">
    <source>
        <dbReference type="PIRSR" id="PIRSR613078-3"/>
    </source>
</evidence>
<protein>
    <recommendedName>
        <fullName evidence="5 9">2,3-bisphosphoglycerate-dependent phosphoglycerate mutase</fullName>
        <shortName evidence="5">BPG-dependent PGAM</shortName>
        <shortName evidence="5">PGAM</shortName>
        <shortName evidence="5">Phosphoglyceromutase</shortName>
        <shortName evidence="5">dPGM</shortName>
        <ecNumber evidence="5 9">5.4.2.11</ecNumber>
    </recommendedName>
</protein>
<evidence type="ECO:0000256" key="10">
    <source>
        <dbReference type="SAM" id="MobiDB-lite"/>
    </source>
</evidence>
<dbReference type="UniPathway" id="UPA00109">
    <property type="reaction ID" value="UER00186"/>
</dbReference>
<dbReference type="RefSeq" id="WP_015504847.1">
    <property type="nucleotide sequence ID" value="NZ_CAYASN010000012.1"/>
</dbReference>
<dbReference type="PANTHER" id="PTHR11931">
    <property type="entry name" value="PHOSPHOGLYCERATE MUTASE"/>
    <property type="match status" value="1"/>
</dbReference>
<organism evidence="11 12">
    <name type="scientific">Methanomethylophilus alvi</name>
    <dbReference type="NCBI Taxonomy" id="1291540"/>
    <lineage>
        <taxon>Archaea</taxon>
        <taxon>Methanobacteriati</taxon>
        <taxon>Thermoplasmatota</taxon>
        <taxon>Thermoplasmata</taxon>
        <taxon>Methanomassiliicoccales</taxon>
        <taxon>Methanomethylophilaceae</taxon>
        <taxon>Methanomethylophilus</taxon>
    </lineage>
</organism>
<evidence type="ECO:0000256" key="6">
    <source>
        <dbReference type="PIRSR" id="PIRSR613078-1"/>
    </source>
</evidence>
<keyword evidence="4 5" id="KW-0413">Isomerase</keyword>
<evidence type="ECO:0000256" key="2">
    <source>
        <dbReference type="ARBA" id="ARBA00006717"/>
    </source>
</evidence>
<dbReference type="InterPro" id="IPR013078">
    <property type="entry name" value="His_Pase_superF_clade-1"/>
</dbReference>
<feature type="binding site" evidence="5 7">
    <location>
        <begin position="87"/>
        <end position="90"/>
    </location>
    <ligand>
        <name>substrate</name>
    </ligand>
</feature>
<name>A0A3G3IGX9_9ARCH</name>
<comment type="function">
    <text evidence="5 9">Catalyzes the interconversion of 2-phosphoglycerate and 3-phosphoglycerate.</text>
</comment>
<gene>
    <name evidence="5 11" type="primary">gpmA</name>
    <name evidence="11" type="ORF">BKD89_04725</name>
</gene>
<comment type="similarity">
    <text evidence="2 5">Belongs to the phosphoglycerate mutase family. BPG-dependent PGAM subfamily.</text>
</comment>
<dbReference type="InterPro" id="IPR005952">
    <property type="entry name" value="Phosphogly_mut1"/>
</dbReference>
<feature type="binding site" evidence="5 7">
    <location>
        <begin position="8"/>
        <end position="15"/>
    </location>
    <ligand>
        <name>substrate</name>
    </ligand>
</feature>
<evidence type="ECO:0000256" key="5">
    <source>
        <dbReference type="HAMAP-Rule" id="MF_01039"/>
    </source>
</evidence>
<feature type="binding site" evidence="5 7">
    <location>
        <position position="98"/>
    </location>
    <ligand>
        <name>substrate</name>
    </ligand>
</feature>
<feature type="compositionally biased region" description="Basic and acidic residues" evidence="10">
    <location>
        <begin position="127"/>
        <end position="138"/>
    </location>
</feature>
<dbReference type="SUPFAM" id="SSF53254">
    <property type="entry name" value="Phosphoglycerate mutase-like"/>
    <property type="match status" value="1"/>
</dbReference>
<dbReference type="GO" id="GO:0006096">
    <property type="term" value="P:glycolytic process"/>
    <property type="evidence" value="ECO:0007669"/>
    <property type="project" value="UniProtKB-UniRule"/>
</dbReference>
<keyword evidence="5" id="KW-0312">Gluconeogenesis</keyword>
<evidence type="ECO:0000256" key="3">
    <source>
        <dbReference type="ARBA" id="ARBA00023152"/>
    </source>
</evidence>
<comment type="catalytic activity">
    <reaction evidence="1 5 9">
        <text>(2R)-2-phosphoglycerate = (2R)-3-phosphoglycerate</text>
        <dbReference type="Rhea" id="RHEA:15901"/>
        <dbReference type="ChEBI" id="CHEBI:58272"/>
        <dbReference type="ChEBI" id="CHEBI:58289"/>
        <dbReference type="EC" id="5.4.2.11"/>
    </reaction>
</comment>
<feature type="site" description="Transition state stabilizer" evidence="5 8">
    <location>
        <position position="182"/>
    </location>
</feature>
<proteinExistence type="inferred from homology"/>
<sequence length="249" mass="28260">MKQLVLVRHGESEWNKKNLFTGWTDVDLSEKGWEEARSAGAMMRDEGFVFDRCYTSYLRRAIHTAHAALGEMDLEWIDEVKDWRLNERHYGALQGLNKSETAEKYGEEQVLLWRRSYDVRPPALSEEDPRNPGKEARYEGAPAEGRPLTESLKDTVARVVPYYEGTIRKDVEAGRKVVVFAHGNSIRALVKYLDGMSDEEITKVNIPTGVPLVYTFDDSMSVVSKRYLGDADAVAAKQKAVSEQGKKKQ</sequence>
<dbReference type="AlphaFoldDB" id="A0A3G3IGX9"/>
<dbReference type="InterPro" id="IPR029033">
    <property type="entry name" value="His_PPase_superfam"/>
</dbReference>
<dbReference type="Pfam" id="PF00300">
    <property type="entry name" value="His_Phos_1"/>
    <property type="match status" value="1"/>
</dbReference>
<feature type="binding site" evidence="5 7">
    <location>
        <begin position="183"/>
        <end position="184"/>
    </location>
    <ligand>
        <name>substrate</name>
    </ligand>
</feature>
<evidence type="ECO:0000256" key="1">
    <source>
        <dbReference type="ARBA" id="ARBA00000380"/>
    </source>
</evidence>
<evidence type="ECO:0000313" key="11">
    <source>
        <dbReference type="EMBL" id="AYQ55107.1"/>
    </source>
</evidence>
<dbReference type="OMA" id="MLPYWYD"/>
<feature type="binding site" evidence="5 7">
    <location>
        <begin position="114"/>
        <end position="115"/>
    </location>
    <ligand>
        <name>substrate</name>
    </ligand>
</feature>
<feature type="active site" description="Proton donor/acceptor" evidence="5 6">
    <location>
        <position position="87"/>
    </location>
</feature>
<evidence type="ECO:0000313" key="12">
    <source>
        <dbReference type="Proteomes" id="UP000273278"/>
    </source>
</evidence>
<feature type="binding site" evidence="5 7">
    <location>
        <begin position="21"/>
        <end position="22"/>
    </location>
    <ligand>
        <name>substrate</name>
    </ligand>
</feature>
<dbReference type="GO" id="GO:0006094">
    <property type="term" value="P:gluconeogenesis"/>
    <property type="evidence" value="ECO:0007669"/>
    <property type="project" value="UniProtKB-UniRule"/>
</dbReference>
<reference evidence="11 12" key="1">
    <citation type="submission" date="2016-10" db="EMBL/GenBank/DDBJ databases">
        <title>Complete genome of the TMA-utilizing, human hosted archaeon Methanomethylophilus alvus Gen. nov, sp. nov., strain Mx-05, derived from a pure culture.</title>
        <authorList>
            <person name="Brugere J.-F."/>
            <person name="Ben Hania W."/>
            <person name="Chaudhary P.P."/>
            <person name="Gaci N."/>
            <person name="Borrel G."/>
            <person name="Cao Van Tuat L."/>
            <person name="Fardeau M.-L."/>
            <person name="Harris H.M.B."/>
            <person name="O'Toole P.W."/>
            <person name="Ollivier B."/>
        </authorList>
    </citation>
    <scope>NUCLEOTIDE SEQUENCE [LARGE SCALE GENOMIC DNA]</scope>
    <source>
        <strain evidence="11 12">Mx-05</strain>
    </source>
</reference>
<dbReference type="CDD" id="cd07067">
    <property type="entry name" value="HP_PGM_like"/>
    <property type="match status" value="1"/>
</dbReference>
<feature type="active site" description="Tele-phosphohistidine intermediate" evidence="5 6">
    <location>
        <position position="9"/>
    </location>
</feature>
<feature type="region of interest" description="Disordered" evidence="10">
    <location>
        <begin position="122"/>
        <end position="146"/>
    </location>
</feature>
<keyword evidence="3 5" id="KW-0324">Glycolysis</keyword>
<dbReference type="NCBIfam" id="TIGR01258">
    <property type="entry name" value="pgm_1"/>
    <property type="match status" value="1"/>
</dbReference>
<evidence type="ECO:0000256" key="9">
    <source>
        <dbReference type="RuleBase" id="RU004512"/>
    </source>
</evidence>
<dbReference type="SMART" id="SM00855">
    <property type="entry name" value="PGAM"/>
    <property type="match status" value="1"/>
</dbReference>
<dbReference type="HAMAP" id="MF_01039">
    <property type="entry name" value="PGAM_GpmA"/>
    <property type="match status" value="1"/>
</dbReference>
<dbReference type="EC" id="5.4.2.11" evidence="5 9"/>
<dbReference type="PROSITE" id="PS00175">
    <property type="entry name" value="PG_MUTASE"/>
    <property type="match status" value="1"/>
</dbReference>
<accession>A0A3G3IGX9</accession>
<dbReference type="EMBL" id="CP017686">
    <property type="protein sequence ID" value="AYQ55107.1"/>
    <property type="molecule type" value="Genomic_DNA"/>
</dbReference>
<dbReference type="PIRSF" id="PIRSF000709">
    <property type="entry name" value="6PFK_2-Ptase"/>
    <property type="match status" value="1"/>
</dbReference>
<evidence type="ECO:0000256" key="4">
    <source>
        <dbReference type="ARBA" id="ARBA00023235"/>
    </source>
</evidence>
<dbReference type="FunFam" id="3.40.50.1240:FF:000003">
    <property type="entry name" value="2,3-bisphosphoglycerate-dependent phosphoglycerate mutase"/>
    <property type="match status" value="1"/>
</dbReference>
<comment type="pathway">
    <text evidence="5 9">Carbohydrate degradation; glycolysis; pyruvate from D-glyceraldehyde 3-phosphate: step 3/5.</text>
</comment>
<evidence type="ECO:0000256" key="7">
    <source>
        <dbReference type="PIRSR" id="PIRSR613078-2"/>
    </source>
</evidence>
<dbReference type="GO" id="GO:0004619">
    <property type="term" value="F:phosphoglycerate mutase activity"/>
    <property type="evidence" value="ECO:0007669"/>
    <property type="project" value="UniProtKB-UniRule"/>
</dbReference>
<dbReference type="GeneID" id="41321745"/>
<dbReference type="Proteomes" id="UP000273278">
    <property type="component" value="Chromosome"/>
</dbReference>
<dbReference type="NCBIfam" id="NF010713">
    <property type="entry name" value="PRK14115.1"/>
    <property type="match status" value="1"/>
</dbReference>
<dbReference type="InterPro" id="IPR001345">
    <property type="entry name" value="PG/BPGM_mutase_AS"/>
</dbReference>
<feature type="binding site" evidence="5 7">
    <location>
        <position position="60"/>
    </location>
    <ligand>
        <name>substrate</name>
    </ligand>
</feature>
<dbReference type="Gene3D" id="3.40.50.1240">
    <property type="entry name" value="Phosphoglycerate mutase-like"/>
    <property type="match status" value="1"/>
</dbReference>